<dbReference type="AlphaFoldDB" id="W5Y1W3"/>
<dbReference type="Gene3D" id="3.40.50.300">
    <property type="entry name" value="P-loop containing nucleotide triphosphate hydrolases"/>
    <property type="match status" value="1"/>
</dbReference>
<dbReference type="PANTHER" id="PTHR34383">
    <property type="entry name" value="POLYPHOSPHATE:AMP PHOSPHOTRANSFERASE-RELATED"/>
    <property type="match status" value="1"/>
</dbReference>
<dbReference type="EMBL" id="CP004353">
    <property type="protein sequence ID" value="AHI22899.1"/>
    <property type="molecule type" value="Genomic_DNA"/>
</dbReference>
<dbReference type="InterPro" id="IPR027417">
    <property type="entry name" value="P-loop_NTPase"/>
</dbReference>
<dbReference type="eggNOG" id="COG2326">
    <property type="taxonomic scope" value="Bacteria"/>
</dbReference>
<dbReference type="InterPro" id="IPR016898">
    <property type="entry name" value="Polyphosphate_phosphotransfera"/>
</dbReference>
<dbReference type="PANTHER" id="PTHR34383:SF3">
    <property type="entry name" value="POLYPHOSPHATE:AMP PHOSPHOTRANSFERASE"/>
    <property type="match status" value="1"/>
</dbReference>
<accession>W5Y1W3</accession>
<evidence type="ECO:0000256" key="1">
    <source>
        <dbReference type="ARBA" id="ARBA00022679"/>
    </source>
</evidence>
<dbReference type="Pfam" id="PF03976">
    <property type="entry name" value="PPK2"/>
    <property type="match status" value="1"/>
</dbReference>
<protein>
    <recommendedName>
        <fullName evidence="3">Polyphosphate kinase-2-related domain-containing protein</fullName>
    </recommendedName>
</protein>
<sequence>MSDFDVKDARKTFVGPGFVLADVDPASTPGLKGGKNKVAEENSEIDAQLYELQQKLYANHRSGIKVGNVLLVLQGMDTSGKGGIIKHSVGVLDPQGVKLASFGVPTDEEKAHDFLWRIRKQLPDNGMVGVFDRSHYEDVLIHRVEGWANEQVLTERYEAIRQFEKELVAGGTKIIKVMLHISKQFQKDNLLERLENPAKYWKYNPGDLDTRSKWDAYQEAYQIALTETSTEDAPWYCIPSDNKQYARMAVKYLLLGALEDMNLSWPPADFDVEEQKAKLEAMD</sequence>
<dbReference type="PATRIC" id="fig|1224164.3.peg.1519"/>
<keyword evidence="1" id="KW-0808">Transferase</keyword>
<dbReference type="PIRSF" id="PIRSF028756">
    <property type="entry name" value="PPK2_prd"/>
    <property type="match status" value="1"/>
</dbReference>
<dbReference type="NCBIfam" id="TIGR03709">
    <property type="entry name" value="PPK2_rel_1"/>
    <property type="match status" value="1"/>
</dbReference>
<dbReference type="HOGENOM" id="CLU_048699_1_2_11"/>
<dbReference type="InterPro" id="IPR022488">
    <property type="entry name" value="PPK2-related"/>
</dbReference>
<dbReference type="GO" id="GO:0006797">
    <property type="term" value="P:polyphosphate metabolic process"/>
    <property type="evidence" value="ECO:0007669"/>
    <property type="project" value="InterPro"/>
</dbReference>
<feature type="domain" description="Polyphosphate kinase-2-related" evidence="3">
    <location>
        <begin position="40"/>
        <end position="262"/>
    </location>
</feature>
<dbReference type="Proteomes" id="UP000019222">
    <property type="component" value="Chromosome"/>
</dbReference>
<keyword evidence="5" id="KW-1185">Reference proteome</keyword>
<dbReference type="SUPFAM" id="SSF52540">
    <property type="entry name" value="P-loop containing nucleoside triphosphate hydrolases"/>
    <property type="match status" value="1"/>
</dbReference>
<dbReference type="GO" id="GO:0008976">
    <property type="term" value="F:polyphosphate kinase activity"/>
    <property type="evidence" value="ECO:0007669"/>
    <property type="project" value="InterPro"/>
</dbReference>
<name>W5Y1W3_9CORY</name>
<dbReference type="KEGG" id="cvt:B843_07570"/>
<evidence type="ECO:0000256" key="2">
    <source>
        <dbReference type="ARBA" id="ARBA00022777"/>
    </source>
</evidence>
<dbReference type="RefSeq" id="WP_025252918.1">
    <property type="nucleotide sequence ID" value="NZ_CP004353.1"/>
</dbReference>
<proteinExistence type="predicted"/>
<gene>
    <name evidence="4" type="ORF">B843_07570</name>
</gene>
<dbReference type="STRING" id="1224164.B843_07570"/>
<evidence type="ECO:0000313" key="5">
    <source>
        <dbReference type="Proteomes" id="UP000019222"/>
    </source>
</evidence>
<evidence type="ECO:0000259" key="3">
    <source>
        <dbReference type="Pfam" id="PF03976"/>
    </source>
</evidence>
<keyword evidence="2" id="KW-0418">Kinase</keyword>
<reference evidence="4 5" key="1">
    <citation type="submission" date="2013-02" db="EMBL/GenBank/DDBJ databases">
        <title>The complete genome sequence of Corynebacterium vitaeruminis DSM 20294.</title>
        <authorList>
            <person name="Ruckert C."/>
            <person name="Albersmeier A."/>
            <person name="Kalinowski J."/>
        </authorList>
    </citation>
    <scope>NUCLEOTIDE SEQUENCE [LARGE SCALE GENOMIC DNA]</scope>
    <source>
        <strain evidence="5">ATCC 10234</strain>
    </source>
</reference>
<organism evidence="4 5">
    <name type="scientific">Corynebacterium vitaeruminis DSM 20294</name>
    <dbReference type="NCBI Taxonomy" id="1224164"/>
    <lineage>
        <taxon>Bacteria</taxon>
        <taxon>Bacillati</taxon>
        <taxon>Actinomycetota</taxon>
        <taxon>Actinomycetes</taxon>
        <taxon>Mycobacteriales</taxon>
        <taxon>Corynebacteriaceae</taxon>
        <taxon>Corynebacterium</taxon>
    </lineage>
</organism>
<evidence type="ECO:0000313" key="4">
    <source>
        <dbReference type="EMBL" id="AHI22899.1"/>
    </source>
</evidence>
<dbReference type="InterPro" id="IPR022300">
    <property type="entry name" value="PPK2-rel_1"/>
</dbReference>